<dbReference type="AlphaFoldDB" id="A0A1I1PVQ1"/>
<proteinExistence type="predicted"/>
<protein>
    <recommendedName>
        <fullName evidence="3">DUF3793 family protein</fullName>
    </recommendedName>
</protein>
<dbReference type="OrthoDB" id="5393676at2"/>
<dbReference type="STRING" id="119641.SAMN05421842_12122"/>
<evidence type="ECO:0008006" key="3">
    <source>
        <dbReference type="Google" id="ProtNLM"/>
    </source>
</evidence>
<dbReference type="Pfam" id="PF12672">
    <property type="entry name" value="DUF3793"/>
    <property type="match status" value="1"/>
</dbReference>
<name>A0A1I1PVQ1_9CLOT</name>
<sequence length="207" mass="24403">MKYLDFYNKLNSMEDKQCIESLIVYNASQVIAGVKPASTMTLKKTGENLCYKWNKFGRAFVKSIDLEFIELRESDESIIIMLYNKELLESSIFKKEHKMFLTKLGYDENDDIYIYLDKLKVRYDLYHCPHELGLFLGIPIRDVKDFMECTKKKCLLCGYWKVYNDCNKAKKIFCQYDEIKEHTLSQILDGSNSRDLAFSIKNFFCSP</sequence>
<gene>
    <name evidence="1" type="ORF">SAMN05421842_12122</name>
</gene>
<evidence type="ECO:0000313" key="1">
    <source>
        <dbReference type="EMBL" id="SFD13845.1"/>
    </source>
</evidence>
<evidence type="ECO:0000313" key="2">
    <source>
        <dbReference type="Proteomes" id="UP000199263"/>
    </source>
</evidence>
<dbReference type="EMBL" id="FOMG01000021">
    <property type="protein sequence ID" value="SFD13845.1"/>
    <property type="molecule type" value="Genomic_DNA"/>
</dbReference>
<organism evidence="1 2">
    <name type="scientific">Clostridium uliginosum</name>
    <dbReference type="NCBI Taxonomy" id="119641"/>
    <lineage>
        <taxon>Bacteria</taxon>
        <taxon>Bacillati</taxon>
        <taxon>Bacillota</taxon>
        <taxon>Clostridia</taxon>
        <taxon>Eubacteriales</taxon>
        <taxon>Clostridiaceae</taxon>
        <taxon>Clostridium</taxon>
    </lineage>
</organism>
<accession>A0A1I1PVQ1</accession>
<keyword evidence="2" id="KW-1185">Reference proteome</keyword>
<dbReference type="InterPro" id="IPR024523">
    <property type="entry name" value="DUF3793"/>
</dbReference>
<reference evidence="1 2" key="1">
    <citation type="submission" date="2016-10" db="EMBL/GenBank/DDBJ databases">
        <authorList>
            <person name="de Groot N.N."/>
        </authorList>
    </citation>
    <scope>NUCLEOTIDE SEQUENCE [LARGE SCALE GENOMIC DNA]</scope>
    <source>
        <strain evidence="1 2">DSM 12992</strain>
    </source>
</reference>
<dbReference type="Proteomes" id="UP000199263">
    <property type="component" value="Unassembled WGS sequence"/>
</dbReference>
<dbReference type="RefSeq" id="WP_090092527.1">
    <property type="nucleotide sequence ID" value="NZ_FOMG01000021.1"/>
</dbReference>